<dbReference type="Proteomes" id="UP000663881">
    <property type="component" value="Unassembled WGS sequence"/>
</dbReference>
<proteinExistence type="predicted"/>
<organism evidence="1 2">
    <name type="scientific">Adineta steineri</name>
    <dbReference type="NCBI Taxonomy" id="433720"/>
    <lineage>
        <taxon>Eukaryota</taxon>
        <taxon>Metazoa</taxon>
        <taxon>Spiralia</taxon>
        <taxon>Gnathifera</taxon>
        <taxon>Rotifera</taxon>
        <taxon>Eurotatoria</taxon>
        <taxon>Bdelloidea</taxon>
        <taxon>Adinetida</taxon>
        <taxon>Adinetidae</taxon>
        <taxon>Adineta</taxon>
    </lineage>
</organism>
<dbReference type="EMBL" id="CAJOAY010023072">
    <property type="protein sequence ID" value="CAF4363058.1"/>
    <property type="molecule type" value="Genomic_DNA"/>
</dbReference>
<accession>A0A820LTU6</accession>
<gene>
    <name evidence="1" type="ORF">OKA104_LOCUS49430</name>
</gene>
<evidence type="ECO:0000313" key="2">
    <source>
        <dbReference type="Proteomes" id="UP000663881"/>
    </source>
</evidence>
<dbReference type="AlphaFoldDB" id="A0A820LTU6"/>
<evidence type="ECO:0000313" key="1">
    <source>
        <dbReference type="EMBL" id="CAF4363058.1"/>
    </source>
</evidence>
<comment type="caution">
    <text evidence="1">The sequence shown here is derived from an EMBL/GenBank/DDBJ whole genome shotgun (WGS) entry which is preliminary data.</text>
</comment>
<reference evidence="1" key="1">
    <citation type="submission" date="2021-02" db="EMBL/GenBank/DDBJ databases">
        <authorList>
            <person name="Nowell W R."/>
        </authorList>
    </citation>
    <scope>NUCLEOTIDE SEQUENCE</scope>
</reference>
<name>A0A820LTU6_9BILA</name>
<protein>
    <submittedName>
        <fullName evidence="1">Uncharacterized protein</fullName>
    </submittedName>
</protein>
<sequence length="136" mass="14883">GYPQLPNLQLEPQYPSVALLNWTTGEGTAKYWISKLLIDTADIDNDQAVVTRTTDVGDQNIFSQAFTGKNNRRWVLIINKRYASVNVSLSGCTGGKMQIINEASGFGPPTEITLTSNQITLTPFAIAIVHMPTAKK</sequence>
<feature type="non-terminal residue" evidence="1">
    <location>
        <position position="1"/>
    </location>
</feature>